<evidence type="ECO:0000313" key="3">
    <source>
        <dbReference type="Proteomes" id="UP001519363"/>
    </source>
</evidence>
<feature type="compositionally biased region" description="Polar residues" evidence="1">
    <location>
        <begin position="34"/>
        <end position="43"/>
    </location>
</feature>
<evidence type="ECO:0000256" key="1">
    <source>
        <dbReference type="SAM" id="MobiDB-lite"/>
    </source>
</evidence>
<dbReference type="EMBL" id="JAGIOO010000001">
    <property type="protein sequence ID" value="MBP2477363.1"/>
    <property type="molecule type" value="Genomic_DNA"/>
</dbReference>
<comment type="caution">
    <text evidence="2">The sequence shown here is derived from an EMBL/GenBank/DDBJ whole genome shotgun (WGS) entry which is preliminary data.</text>
</comment>
<dbReference type="Proteomes" id="UP001519363">
    <property type="component" value="Unassembled WGS sequence"/>
</dbReference>
<sequence length="118" mass="12619">MYVALLMTLYAGIVPLADSSAQSTDIQLSLEQPQHVVSASQPSPADVVYPEPKKPADSVNDVTYPTSFRPTDTDVVYPLLDDVVYPTKPTTVIHALPADAVYPTKPGDGGSTDDVIYP</sequence>
<dbReference type="RefSeq" id="WP_143342787.1">
    <property type="nucleotide sequence ID" value="NZ_JAGIOO010000001.1"/>
</dbReference>
<protein>
    <submittedName>
        <fullName evidence="2">Uncharacterized protein</fullName>
    </submittedName>
</protein>
<feature type="region of interest" description="Disordered" evidence="1">
    <location>
        <begin position="34"/>
        <end position="67"/>
    </location>
</feature>
<name>A0ABS5ALC2_9PSEU</name>
<keyword evidence="3" id="KW-1185">Reference proteome</keyword>
<proteinExistence type="predicted"/>
<evidence type="ECO:0000313" key="2">
    <source>
        <dbReference type="EMBL" id="MBP2477363.1"/>
    </source>
</evidence>
<gene>
    <name evidence="2" type="ORF">JOF53_006235</name>
</gene>
<organism evidence="2 3">
    <name type="scientific">Crossiella equi</name>
    <dbReference type="NCBI Taxonomy" id="130796"/>
    <lineage>
        <taxon>Bacteria</taxon>
        <taxon>Bacillati</taxon>
        <taxon>Actinomycetota</taxon>
        <taxon>Actinomycetes</taxon>
        <taxon>Pseudonocardiales</taxon>
        <taxon>Pseudonocardiaceae</taxon>
        <taxon>Crossiella</taxon>
    </lineage>
</organism>
<reference evidence="2 3" key="1">
    <citation type="submission" date="2021-03" db="EMBL/GenBank/DDBJ databases">
        <title>Sequencing the genomes of 1000 actinobacteria strains.</title>
        <authorList>
            <person name="Klenk H.-P."/>
        </authorList>
    </citation>
    <scope>NUCLEOTIDE SEQUENCE [LARGE SCALE GENOMIC DNA]</scope>
    <source>
        <strain evidence="2 3">DSM 44580</strain>
    </source>
</reference>
<accession>A0ABS5ALC2</accession>